<keyword evidence="2" id="KW-0472">Membrane</keyword>
<sequence>MFYDCNRTRWLYGICLLLYLVVGCIVNFYYLRGGAEDIIAIAEKDDVPSRRKFPDNEKAQQMNNDETQNNTNPNKNRADMYSSSIYDPTCPFVARKPASLLPGDLPGYTGWPRRVSLTVADYSIVSIEGFTVENNSVPKDKLVHHITDSKAGSLWSVLVHCPTKECRDSSPAFYARSYGPAIITGDIRSSRKHASVLGSEDENNVDYEVQFRYKIPGKYIVELVLESEDAVTLSNFPRLNNEWEPTYEGWLLPGFPLQIEVVDSDTRDASLSHASNRWCSAGEIVADTNGQWVVTGRYDQKMRDSGQIKDFGFRNGDSMLRGYREGYSSSGFCTKYFMGSNCELLPAESLMSGKMFENNTLSQCLADASVTTGTPIRLILIGDSVTNALRSMLIDEFSVDDSSGLIQIELLITSGGLAITLEQTLEALEKLRIDHQNDQFIIIFNAGLHELDKYCKASWAHWRSDHDVPPDWKYGDCLENYKHYFKVLVEFITQYPAELKIFRTTNAGWMRWGNFGFAWGADRTQSYLKSPFYVQMFNTAAIEIVKQSGEGIHIIDFYRITLARPDNTEVRDAANPTGAHLVHPGVAPLRVLTRKLMMLIMWQVCGSTLENLPH</sequence>
<feature type="compositionally biased region" description="Low complexity" evidence="1">
    <location>
        <begin position="63"/>
        <end position="75"/>
    </location>
</feature>
<evidence type="ECO:0000313" key="3">
    <source>
        <dbReference type="EMBL" id="CAD9562797.1"/>
    </source>
</evidence>
<accession>A0A7S2K0F5</accession>
<feature type="transmembrane region" description="Helical" evidence="2">
    <location>
        <begin position="12"/>
        <end position="31"/>
    </location>
</feature>
<dbReference type="AlphaFoldDB" id="A0A7S2K0F5"/>
<proteinExistence type="predicted"/>
<gene>
    <name evidence="3" type="ORF">LDAN0321_LOCUS3694</name>
</gene>
<keyword evidence="2" id="KW-0812">Transmembrane</keyword>
<evidence type="ECO:0000256" key="1">
    <source>
        <dbReference type="SAM" id="MobiDB-lite"/>
    </source>
</evidence>
<evidence type="ECO:0000256" key="2">
    <source>
        <dbReference type="SAM" id="Phobius"/>
    </source>
</evidence>
<feature type="region of interest" description="Disordered" evidence="1">
    <location>
        <begin position="50"/>
        <end position="78"/>
    </location>
</feature>
<dbReference type="EMBL" id="HBGY01006005">
    <property type="protein sequence ID" value="CAD9562797.1"/>
    <property type="molecule type" value="Transcribed_RNA"/>
</dbReference>
<protein>
    <submittedName>
        <fullName evidence="3">Uncharacterized protein</fullName>
    </submittedName>
</protein>
<name>A0A7S2K0F5_9STRA</name>
<reference evidence="3" key="1">
    <citation type="submission" date="2021-01" db="EMBL/GenBank/DDBJ databases">
        <authorList>
            <person name="Corre E."/>
            <person name="Pelletier E."/>
            <person name="Niang G."/>
            <person name="Scheremetjew M."/>
            <person name="Finn R."/>
            <person name="Kale V."/>
            <person name="Holt S."/>
            <person name="Cochrane G."/>
            <person name="Meng A."/>
            <person name="Brown T."/>
            <person name="Cohen L."/>
        </authorList>
    </citation>
    <scope>NUCLEOTIDE SEQUENCE</scope>
    <source>
        <strain evidence="3">B650</strain>
    </source>
</reference>
<keyword evidence="2" id="KW-1133">Transmembrane helix</keyword>
<dbReference type="PROSITE" id="PS51257">
    <property type="entry name" value="PROKAR_LIPOPROTEIN"/>
    <property type="match status" value="1"/>
</dbReference>
<organism evidence="3">
    <name type="scientific">Leptocylindrus danicus</name>
    <dbReference type="NCBI Taxonomy" id="163516"/>
    <lineage>
        <taxon>Eukaryota</taxon>
        <taxon>Sar</taxon>
        <taxon>Stramenopiles</taxon>
        <taxon>Ochrophyta</taxon>
        <taxon>Bacillariophyta</taxon>
        <taxon>Coscinodiscophyceae</taxon>
        <taxon>Chaetocerotophycidae</taxon>
        <taxon>Leptocylindrales</taxon>
        <taxon>Leptocylindraceae</taxon>
        <taxon>Leptocylindrus</taxon>
    </lineage>
</organism>